<evidence type="ECO:0000256" key="13">
    <source>
        <dbReference type="HAMAP-Rule" id="MF_00160"/>
    </source>
</evidence>
<gene>
    <name evidence="13 15" type="primary">serC</name>
    <name evidence="15" type="ORF">ACFQY8_06905</name>
</gene>
<keyword evidence="9 13" id="KW-0664">Pyridoxine biosynthesis</keyword>
<accession>A0ABW2Y879</accession>
<evidence type="ECO:0000256" key="7">
    <source>
        <dbReference type="ARBA" id="ARBA00022679"/>
    </source>
</evidence>
<dbReference type="SUPFAM" id="SSF53383">
    <property type="entry name" value="PLP-dependent transferases"/>
    <property type="match status" value="1"/>
</dbReference>
<feature type="binding site" evidence="13">
    <location>
        <position position="36"/>
    </location>
    <ligand>
        <name>L-glutamate</name>
        <dbReference type="ChEBI" id="CHEBI:29985"/>
    </ligand>
</feature>
<evidence type="ECO:0000313" key="15">
    <source>
        <dbReference type="EMBL" id="MFD0705469.1"/>
    </source>
</evidence>
<dbReference type="InterPro" id="IPR015421">
    <property type="entry name" value="PyrdxlP-dep_Trfase_major"/>
</dbReference>
<feature type="binding site" evidence="13">
    <location>
        <begin position="70"/>
        <end position="71"/>
    </location>
    <ligand>
        <name>pyridoxal 5'-phosphate</name>
        <dbReference type="ChEBI" id="CHEBI:597326"/>
    </ligand>
</feature>
<dbReference type="InterPro" id="IPR015422">
    <property type="entry name" value="PyrdxlP-dep_Trfase_small"/>
</dbReference>
<keyword evidence="6 13" id="KW-0028">Amino-acid biosynthesis</keyword>
<dbReference type="InterPro" id="IPR015424">
    <property type="entry name" value="PyrdxlP-dep_Trfase"/>
</dbReference>
<dbReference type="Proteomes" id="UP001597036">
    <property type="component" value="Unassembled WGS sequence"/>
</dbReference>
<comment type="catalytic activity">
    <reaction evidence="12 13">
        <text>O-phospho-L-serine + 2-oxoglutarate = 3-phosphooxypyruvate + L-glutamate</text>
        <dbReference type="Rhea" id="RHEA:14329"/>
        <dbReference type="ChEBI" id="CHEBI:16810"/>
        <dbReference type="ChEBI" id="CHEBI:18110"/>
        <dbReference type="ChEBI" id="CHEBI:29985"/>
        <dbReference type="ChEBI" id="CHEBI:57524"/>
        <dbReference type="EC" id="2.6.1.52"/>
    </reaction>
</comment>
<evidence type="ECO:0000256" key="9">
    <source>
        <dbReference type="ARBA" id="ARBA00023096"/>
    </source>
</evidence>
<evidence type="ECO:0000256" key="5">
    <source>
        <dbReference type="ARBA" id="ARBA00022576"/>
    </source>
</evidence>
<evidence type="ECO:0000259" key="14">
    <source>
        <dbReference type="Pfam" id="PF00266"/>
    </source>
</evidence>
<evidence type="ECO:0000256" key="3">
    <source>
        <dbReference type="ARBA" id="ARBA00006904"/>
    </source>
</evidence>
<evidence type="ECO:0000256" key="4">
    <source>
        <dbReference type="ARBA" id="ARBA00022490"/>
    </source>
</evidence>
<comment type="subcellular location">
    <subcellularLocation>
        <location evidence="13">Cytoplasm</location>
    </subcellularLocation>
</comment>
<evidence type="ECO:0000256" key="1">
    <source>
        <dbReference type="ARBA" id="ARBA00003483"/>
    </source>
</evidence>
<comment type="cofactor">
    <cofactor evidence="13">
        <name>pyridoxal 5'-phosphate</name>
        <dbReference type="ChEBI" id="CHEBI:597326"/>
    </cofactor>
    <text evidence="13">Binds 1 pyridoxal phosphate per subunit.</text>
</comment>
<dbReference type="EMBL" id="JBHTHQ010000021">
    <property type="protein sequence ID" value="MFD0705469.1"/>
    <property type="molecule type" value="Genomic_DNA"/>
</dbReference>
<dbReference type="Gene3D" id="3.90.1150.10">
    <property type="entry name" value="Aspartate Aminotransferase, domain 1"/>
    <property type="match status" value="1"/>
</dbReference>
<feature type="binding site" evidence="13">
    <location>
        <position position="140"/>
    </location>
    <ligand>
        <name>pyridoxal 5'-phosphate</name>
        <dbReference type="ChEBI" id="CHEBI:597326"/>
    </ligand>
</feature>
<keyword evidence="7 13" id="KW-0808">Transferase</keyword>
<evidence type="ECO:0000256" key="11">
    <source>
        <dbReference type="ARBA" id="ARBA00047630"/>
    </source>
</evidence>
<dbReference type="Gene3D" id="3.40.640.10">
    <property type="entry name" value="Type I PLP-dependent aspartate aminotransferase-like (Major domain)"/>
    <property type="match status" value="1"/>
</dbReference>
<dbReference type="HAMAP" id="MF_00160">
    <property type="entry name" value="SerC_aminotrans_5"/>
    <property type="match status" value="1"/>
</dbReference>
<name>A0ABW2Y879_9BIFI</name>
<feature type="binding site" evidence="13">
    <location>
        <begin position="258"/>
        <end position="259"/>
    </location>
    <ligand>
        <name>pyridoxal 5'-phosphate</name>
        <dbReference type="ChEBI" id="CHEBI:597326"/>
    </ligand>
</feature>
<evidence type="ECO:0000256" key="10">
    <source>
        <dbReference type="ARBA" id="ARBA00023299"/>
    </source>
</evidence>
<dbReference type="RefSeq" id="WP_377939209.1">
    <property type="nucleotide sequence ID" value="NZ_JBHTHQ010000021.1"/>
</dbReference>
<dbReference type="EC" id="2.6.1.52" evidence="13"/>
<dbReference type="Pfam" id="PF00266">
    <property type="entry name" value="Aminotran_5"/>
    <property type="match status" value="1"/>
</dbReference>
<organism evidence="15 16">
    <name type="scientific">Alloscardovia venturai</name>
    <dbReference type="NCBI Taxonomy" id="1769421"/>
    <lineage>
        <taxon>Bacteria</taxon>
        <taxon>Bacillati</taxon>
        <taxon>Actinomycetota</taxon>
        <taxon>Actinomycetes</taxon>
        <taxon>Bifidobacteriales</taxon>
        <taxon>Bifidobacteriaceae</taxon>
        <taxon>Alloscardovia</taxon>
    </lineage>
</organism>
<feature type="binding site" evidence="13">
    <location>
        <position position="163"/>
    </location>
    <ligand>
        <name>pyridoxal 5'-phosphate</name>
        <dbReference type="ChEBI" id="CHEBI:597326"/>
    </ligand>
</feature>
<dbReference type="InterPro" id="IPR022278">
    <property type="entry name" value="Pser_aminoTfrase"/>
</dbReference>
<dbReference type="NCBIfam" id="TIGR01366">
    <property type="entry name" value="serC_3"/>
    <property type="match status" value="1"/>
</dbReference>
<comment type="pathway">
    <text evidence="2 13">Amino-acid biosynthesis; L-serine biosynthesis; L-serine from 3-phospho-D-glycerate: step 2/3.</text>
</comment>
<reference evidence="16" key="1">
    <citation type="journal article" date="2019" name="Int. J. Syst. Evol. Microbiol.">
        <title>The Global Catalogue of Microorganisms (GCM) 10K type strain sequencing project: providing services to taxonomists for standard genome sequencing and annotation.</title>
        <authorList>
            <consortium name="The Broad Institute Genomics Platform"/>
            <consortium name="The Broad Institute Genome Sequencing Center for Infectious Disease"/>
            <person name="Wu L."/>
            <person name="Ma J."/>
        </authorList>
    </citation>
    <scope>NUCLEOTIDE SEQUENCE [LARGE SCALE GENOMIC DNA]</scope>
    <source>
        <strain evidence="16">CCM 8604</strain>
    </source>
</reference>
<comment type="catalytic activity">
    <reaction evidence="11 13">
        <text>4-(phosphooxy)-L-threonine + 2-oxoglutarate = (R)-3-hydroxy-2-oxo-4-phosphooxybutanoate + L-glutamate</text>
        <dbReference type="Rhea" id="RHEA:16573"/>
        <dbReference type="ChEBI" id="CHEBI:16810"/>
        <dbReference type="ChEBI" id="CHEBI:29985"/>
        <dbReference type="ChEBI" id="CHEBI:58452"/>
        <dbReference type="ChEBI" id="CHEBI:58538"/>
        <dbReference type="EC" id="2.6.1.52"/>
    </reaction>
</comment>
<comment type="function">
    <text evidence="1 13">Catalyzes the reversible conversion of 3-phosphohydroxypyruvate to phosphoserine and of 3-hydroxy-2-oxo-4-phosphonooxybutanoate to phosphohydroxythreonine.</text>
</comment>
<keyword evidence="4 13" id="KW-0963">Cytoplasm</keyword>
<evidence type="ECO:0000256" key="6">
    <source>
        <dbReference type="ARBA" id="ARBA00022605"/>
    </source>
</evidence>
<comment type="pathway">
    <text evidence="13">Cofactor biosynthesis; pyridoxine 5'-phosphate biosynthesis; pyridoxine 5'-phosphate from D-erythrose 4-phosphate: step 3/5.</text>
</comment>
<feature type="binding site" evidence="13">
    <location>
        <position position="186"/>
    </location>
    <ligand>
        <name>pyridoxal 5'-phosphate</name>
        <dbReference type="ChEBI" id="CHEBI:597326"/>
    </ligand>
</feature>
<keyword evidence="5 13" id="KW-0032">Aminotransferase</keyword>
<protein>
    <recommendedName>
        <fullName evidence="13">Phosphoserine aminotransferase</fullName>
        <ecNumber evidence="13">2.6.1.52</ecNumber>
    </recommendedName>
    <alternativeName>
        <fullName evidence="13">Phosphohydroxythreonine aminotransferase</fullName>
        <shortName evidence="13">PSAT</shortName>
    </alternativeName>
</protein>
<evidence type="ECO:0000256" key="8">
    <source>
        <dbReference type="ARBA" id="ARBA00022898"/>
    </source>
</evidence>
<comment type="caution">
    <text evidence="15">The sequence shown here is derived from an EMBL/GenBank/DDBJ whole genome shotgun (WGS) entry which is preliminary data.</text>
</comment>
<feature type="modified residue" description="N6-(pyridoxal phosphate)lysine" evidence="13">
    <location>
        <position position="187"/>
    </location>
</feature>
<keyword evidence="8 13" id="KW-0663">Pyridoxal phosphate</keyword>
<evidence type="ECO:0000256" key="2">
    <source>
        <dbReference type="ARBA" id="ARBA00005099"/>
    </source>
</evidence>
<evidence type="ECO:0000256" key="12">
    <source>
        <dbReference type="ARBA" id="ARBA00049007"/>
    </source>
</evidence>
<dbReference type="GO" id="GO:0004648">
    <property type="term" value="F:O-phospho-L-serine:2-oxoglutarate aminotransferase activity"/>
    <property type="evidence" value="ECO:0007669"/>
    <property type="project" value="UniProtKB-EC"/>
</dbReference>
<dbReference type="PIRSF" id="PIRSF000525">
    <property type="entry name" value="SerC"/>
    <property type="match status" value="1"/>
</dbReference>
<comment type="subunit">
    <text evidence="13">Homodimer.</text>
</comment>
<keyword evidence="10 13" id="KW-0718">Serine biosynthesis</keyword>
<dbReference type="PANTHER" id="PTHR21152:SF40">
    <property type="entry name" value="ALANINE--GLYOXYLATE AMINOTRANSFERASE"/>
    <property type="match status" value="1"/>
</dbReference>
<keyword evidence="16" id="KW-1185">Reference proteome</keyword>
<feature type="binding site" evidence="13">
    <location>
        <position position="10"/>
    </location>
    <ligand>
        <name>L-glutamate</name>
        <dbReference type="ChEBI" id="CHEBI:29985"/>
    </ligand>
</feature>
<proteinExistence type="inferred from homology"/>
<feature type="binding site" evidence="13">
    <location>
        <position position="94"/>
    </location>
    <ligand>
        <name>pyridoxal 5'-phosphate</name>
        <dbReference type="ChEBI" id="CHEBI:597326"/>
    </ligand>
</feature>
<dbReference type="InterPro" id="IPR006272">
    <property type="entry name" value="Pser_aminoTfrase_mycobac"/>
</dbReference>
<dbReference type="PANTHER" id="PTHR21152">
    <property type="entry name" value="AMINOTRANSFERASE CLASS V"/>
    <property type="match status" value="1"/>
</dbReference>
<sequence length="384" mass="41050">MLPSDGRFGSGPSKIRQAQLDYLSDAGAQLMGTSHRQAPVRDLVASIQDGIRTLYSVPDDYEIVLGNGGATAFWDIATACLIEKRAAFGSFGSFSAKFAASAASAPFLDAPVVFSGDYGTYKLPEATEGVDTYAWAHNETSTGVLAPVHRIAGADSDALMLVDGTSAAAGTYIDVSEVDAYYFSPQKGFGSDGGLWIAILSPAAIERAARIEKAAGDFVGDSNDSGNDNANTRAQRWIPPFLSLTSAVKNSRKNQTLNTPAIATLILMKNQIDWIISQGGLPWTARHCAQSAEIIYNWAEHSDYCKPFVLDRDARSTVVVTVDLDDNLAAADIIKQARANGIVDIAGYRGLGRNQLRIGVFPSVDTADVQKLTQCIDDIVESLR</sequence>
<comment type="similarity">
    <text evidence="3 13">Belongs to the class-V pyridoxal-phosphate-dependent aminotransferase family. SerC subfamily.</text>
</comment>
<feature type="domain" description="Aminotransferase class V" evidence="14">
    <location>
        <begin position="17"/>
        <end position="206"/>
    </location>
</feature>
<evidence type="ECO:0000313" key="16">
    <source>
        <dbReference type="Proteomes" id="UP001597036"/>
    </source>
</evidence>
<dbReference type="InterPro" id="IPR000192">
    <property type="entry name" value="Aminotrans_V_dom"/>
</dbReference>